<evidence type="ECO:0000313" key="5">
    <source>
        <dbReference type="Proteomes" id="UP001212085"/>
    </source>
</evidence>
<dbReference type="EMBL" id="CP114883">
    <property type="protein sequence ID" value="WBB05901.1"/>
    <property type="molecule type" value="Genomic_DNA"/>
</dbReference>
<name>A0A6N7X0K9_STRAY</name>
<dbReference type="Proteomes" id="UP001212085">
    <property type="component" value="Chromosome"/>
</dbReference>
<dbReference type="GO" id="GO:0008081">
    <property type="term" value="F:phosphoric diester hydrolase activity"/>
    <property type="evidence" value="ECO:0007669"/>
    <property type="project" value="InterPro"/>
</dbReference>
<dbReference type="Pfam" id="PF03009">
    <property type="entry name" value="GDPD"/>
    <property type="match status" value="1"/>
</dbReference>
<dbReference type="RefSeq" id="WP_154454216.1">
    <property type="nucleotide sequence ID" value="NZ_BRXN01000015.1"/>
</dbReference>
<dbReference type="InterPro" id="IPR030395">
    <property type="entry name" value="GP_PDE_dom"/>
</dbReference>
<evidence type="ECO:0000259" key="1">
    <source>
        <dbReference type="PROSITE" id="PS51704"/>
    </source>
</evidence>
<dbReference type="CDD" id="cd08563">
    <property type="entry name" value="GDPD_TtGDE_like"/>
    <property type="match status" value="1"/>
</dbReference>
<dbReference type="PANTHER" id="PTHR46211:SF1">
    <property type="entry name" value="GLYCEROPHOSPHODIESTER PHOSPHODIESTERASE, CYTOPLASMIC"/>
    <property type="match status" value="1"/>
</dbReference>
<dbReference type="Gene3D" id="3.20.20.190">
    <property type="entry name" value="Phosphatidylinositol (PI) phosphodiesterase"/>
    <property type="match status" value="1"/>
</dbReference>
<dbReference type="AlphaFoldDB" id="A0A6N7X0K9"/>
<dbReference type="PANTHER" id="PTHR46211">
    <property type="entry name" value="GLYCEROPHOSPHORYL DIESTER PHOSPHODIESTERASE"/>
    <property type="match status" value="1"/>
</dbReference>
<dbReference type="InterPro" id="IPR017946">
    <property type="entry name" value="PLC-like_Pdiesterase_TIM-brl"/>
</dbReference>
<dbReference type="Proteomes" id="UP000471052">
    <property type="component" value="Unassembled WGS sequence"/>
</dbReference>
<reference evidence="2 4" key="1">
    <citation type="submission" date="2019-08" db="EMBL/GenBank/DDBJ databases">
        <title>In-depth cultivation of the pig gut microbiome towards novel bacterial diversity and tailored functional studies.</title>
        <authorList>
            <person name="Wylensek D."/>
            <person name="Hitch T.C.A."/>
            <person name="Clavel T."/>
        </authorList>
    </citation>
    <scope>NUCLEOTIDE SEQUENCE [LARGE SCALE GENOMIC DNA]</scope>
    <source>
        <strain evidence="2 4">BL-178-WT-3A</strain>
    </source>
</reference>
<evidence type="ECO:0000313" key="2">
    <source>
        <dbReference type="EMBL" id="MST52987.1"/>
    </source>
</evidence>
<keyword evidence="5" id="KW-1185">Reference proteome</keyword>
<feature type="domain" description="GP-PDE" evidence="1">
    <location>
        <begin position="4"/>
        <end position="240"/>
    </location>
</feature>
<dbReference type="SUPFAM" id="SSF51695">
    <property type="entry name" value="PLC-like phosphodiesterases"/>
    <property type="match status" value="1"/>
</dbReference>
<accession>A0A6N7X0K9</accession>
<evidence type="ECO:0000313" key="3">
    <source>
        <dbReference type="EMBL" id="WBB05901.1"/>
    </source>
</evidence>
<proteinExistence type="predicted"/>
<dbReference type="PROSITE" id="PS51704">
    <property type="entry name" value="GP_PDE"/>
    <property type="match status" value="1"/>
</dbReference>
<protein>
    <submittedName>
        <fullName evidence="2">Glycerophosphodiester phosphodiesterase</fullName>
    </submittedName>
</protein>
<evidence type="ECO:0000313" key="4">
    <source>
        <dbReference type="Proteomes" id="UP000471052"/>
    </source>
</evidence>
<sequence>MKTVSIFAHRGASHQAPENTLEAFQKAVDQGVDGIELDVQMTKDQVLVVAHDEQLERVSNGKGYLRDHTLQELRALDFSCGHDEYSQVKIPTLAEVLELVKDSDIVLNIELKTSLFWYPGIEDATVQLVQEKSMEDRVIYSSFNHYSIQKIKTLAPQAQTAYLFFDVIVDAEHYTLNAGVPAIHPCFCQLLMPEILERYKNSDVKVRVWTVDEPQLIKQFMAAGVDAIITNEPELALKIRREMEENKC</sequence>
<dbReference type="EMBL" id="VUNP01000002">
    <property type="protein sequence ID" value="MST52987.1"/>
    <property type="molecule type" value="Genomic_DNA"/>
</dbReference>
<reference evidence="3 5" key="2">
    <citation type="submission" date="2022-12" db="EMBL/GenBank/DDBJ databases">
        <title>Streptococcus alactolyticus LGM, complete genome.</title>
        <authorList>
            <person name="Liu Z."/>
            <person name="Mu C."/>
            <person name="Zhu W."/>
        </authorList>
    </citation>
    <scope>NUCLEOTIDE SEQUENCE [LARGE SCALE GENOMIC DNA]</scope>
    <source>
        <strain evidence="3 5">LGM</strain>
    </source>
</reference>
<gene>
    <name evidence="2" type="ORF">FYJ82_00725</name>
    <name evidence="3" type="ORF">O6R09_06290</name>
</gene>
<dbReference type="GO" id="GO:0006629">
    <property type="term" value="P:lipid metabolic process"/>
    <property type="evidence" value="ECO:0007669"/>
    <property type="project" value="InterPro"/>
</dbReference>
<organism evidence="2 4">
    <name type="scientific">Streptococcus alactolyticus</name>
    <dbReference type="NCBI Taxonomy" id="29389"/>
    <lineage>
        <taxon>Bacteria</taxon>
        <taxon>Bacillati</taxon>
        <taxon>Bacillota</taxon>
        <taxon>Bacilli</taxon>
        <taxon>Lactobacillales</taxon>
        <taxon>Streptococcaceae</taxon>
        <taxon>Streptococcus</taxon>
    </lineage>
</organism>
<dbReference type="OrthoDB" id="384721at2"/>